<keyword evidence="2" id="KW-1185">Reference proteome</keyword>
<protein>
    <submittedName>
        <fullName evidence="1">Uncharacterized protein</fullName>
    </submittedName>
</protein>
<proteinExistence type="predicted"/>
<accession>A0ABV8CGC1</accession>
<dbReference type="RefSeq" id="WP_382342858.1">
    <property type="nucleotide sequence ID" value="NZ_JBHSAB010000019.1"/>
</dbReference>
<organism evidence="1 2">
    <name type="scientific">Legionella dresdenensis</name>
    <dbReference type="NCBI Taxonomy" id="450200"/>
    <lineage>
        <taxon>Bacteria</taxon>
        <taxon>Pseudomonadati</taxon>
        <taxon>Pseudomonadota</taxon>
        <taxon>Gammaproteobacteria</taxon>
        <taxon>Legionellales</taxon>
        <taxon>Legionellaceae</taxon>
        <taxon>Legionella</taxon>
    </lineage>
</organism>
<sequence>MESELKNWIEDRVKSRNSIPLNTNNFLATSGFGQHDKNNLLFDFSITLKQNNATIDGEWEVLEDVISFSNPYWDTSKLESLVSDIIQHLKKGGKFHLNRNQGDPQYFINRK</sequence>
<reference evidence="2" key="1">
    <citation type="journal article" date="2019" name="Int. J. Syst. Evol. Microbiol.">
        <title>The Global Catalogue of Microorganisms (GCM) 10K type strain sequencing project: providing services to taxonomists for standard genome sequencing and annotation.</title>
        <authorList>
            <consortium name="The Broad Institute Genomics Platform"/>
            <consortium name="The Broad Institute Genome Sequencing Center for Infectious Disease"/>
            <person name="Wu L."/>
            <person name="Ma J."/>
        </authorList>
    </citation>
    <scope>NUCLEOTIDE SEQUENCE [LARGE SCALE GENOMIC DNA]</scope>
    <source>
        <strain evidence="2">CCUG 59858</strain>
    </source>
</reference>
<dbReference type="Proteomes" id="UP001595758">
    <property type="component" value="Unassembled WGS sequence"/>
</dbReference>
<name>A0ABV8CGC1_9GAMM</name>
<dbReference type="EMBL" id="JBHSAB010000019">
    <property type="protein sequence ID" value="MFC3909024.1"/>
    <property type="molecule type" value="Genomic_DNA"/>
</dbReference>
<evidence type="ECO:0000313" key="1">
    <source>
        <dbReference type="EMBL" id="MFC3909024.1"/>
    </source>
</evidence>
<comment type="caution">
    <text evidence="1">The sequence shown here is derived from an EMBL/GenBank/DDBJ whole genome shotgun (WGS) entry which is preliminary data.</text>
</comment>
<evidence type="ECO:0000313" key="2">
    <source>
        <dbReference type="Proteomes" id="UP001595758"/>
    </source>
</evidence>
<gene>
    <name evidence="1" type="ORF">ACFORL_08050</name>
</gene>